<dbReference type="AlphaFoldDB" id="A0A9D1JTN9"/>
<dbReference type="Proteomes" id="UP000886741">
    <property type="component" value="Unassembled WGS sequence"/>
</dbReference>
<evidence type="ECO:0000313" key="3">
    <source>
        <dbReference type="Proteomes" id="UP000886741"/>
    </source>
</evidence>
<feature type="transmembrane region" description="Helical" evidence="1">
    <location>
        <begin position="132"/>
        <end position="153"/>
    </location>
</feature>
<evidence type="ECO:0000313" key="2">
    <source>
        <dbReference type="EMBL" id="HIS64913.1"/>
    </source>
</evidence>
<dbReference type="InterPro" id="IPR045407">
    <property type="entry name" value="DUF6512"/>
</dbReference>
<reference evidence="2" key="2">
    <citation type="journal article" date="2021" name="PeerJ">
        <title>Extensive microbial diversity within the chicken gut microbiome revealed by metagenomics and culture.</title>
        <authorList>
            <person name="Gilroy R."/>
            <person name="Ravi A."/>
            <person name="Getino M."/>
            <person name="Pursley I."/>
            <person name="Horton D.L."/>
            <person name="Alikhan N.F."/>
            <person name="Baker D."/>
            <person name="Gharbi K."/>
            <person name="Hall N."/>
            <person name="Watson M."/>
            <person name="Adriaenssens E.M."/>
            <person name="Foster-Nyarko E."/>
            <person name="Jarju S."/>
            <person name="Secka A."/>
            <person name="Antonio M."/>
            <person name="Oren A."/>
            <person name="Chaudhuri R.R."/>
            <person name="La Ragione R."/>
            <person name="Hildebrand F."/>
            <person name="Pallen M.J."/>
        </authorList>
    </citation>
    <scope>NUCLEOTIDE SEQUENCE</scope>
    <source>
        <strain evidence="2">ChiBcec16-1751</strain>
    </source>
</reference>
<accession>A0A9D1JTN9</accession>
<keyword evidence="1" id="KW-0472">Membrane</keyword>
<protein>
    <submittedName>
        <fullName evidence="2">Uncharacterized protein</fullName>
    </submittedName>
</protein>
<feature type="transmembrane region" description="Helical" evidence="1">
    <location>
        <begin position="44"/>
        <end position="61"/>
    </location>
</feature>
<comment type="caution">
    <text evidence="2">The sequence shown here is derived from an EMBL/GenBank/DDBJ whole genome shotgun (WGS) entry which is preliminary data.</text>
</comment>
<evidence type="ECO:0000256" key="1">
    <source>
        <dbReference type="SAM" id="Phobius"/>
    </source>
</evidence>
<dbReference type="EMBL" id="DVJJ01000089">
    <property type="protein sequence ID" value="HIS64913.1"/>
    <property type="molecule type" value="Genomic_DNA"/>
</dbReference>
<gene>
    <name evidence="2" type="ORF">IAA83_06035</name>
</gene>
<keyword evidence="1" id="KW-1133">Transmembrane helix</keyword>
<name>A0A9D1JTN9_9FIRM</name>
<proteinExistence type="predicted"/>
<sequence>MTKKPLLWAFVLSSLAGTAMHFAYNVLPIPLVGLLAPVSESVWEHLKLLYWPFLVASALVARRKADPLRWWSGALAALLLQPLVLTGVYYLLKTGFGVESLWVDITLYYAVMALGFFTAYRLERTCRAMPFVGLLIVLAAVYGVSLMAFSLAAPSLPIFTAP</sequence>
<feature type="transmembrane region" description="Helical" evidence="1">
    <location>
        <begin position="68"/>
        <end position="89"/>
    </location>
</feature>
<reference evidence="2" key="1">
    <citation type="submission" date="2020-10" db="EMBL/GenBank/DDBJ databases">
        <authorList>
            <person name="Gilroy R."/>
        </authorList>
    </citation>
    <scope>NUCLEOTIDE SEQUENCE</scope>
    <source>
        <strain evidence="2">ChiBcec16-1751</strain>
    </source>
</reference>
<feature type="transmembrane region" description="Helical" evidence="1">
    <location>
        <begin position="101"/>
        <end position="120"/>
    </location>
</feature>
<organism evidence="2 3">
    <name type="scientific">Candidatus Avoscillospira avistercoris</name>
    <dbReference type="NCBI Taxonomy" id="2840707"/>
    <lineage>
        <taxon>Bacteria</taxon>
        <taxon>Bacillati</taxon>
        <taxon>Bacillota</taxon>
        <taxon>Clostridia</taxon>
        <taxon>Eubacteriales</taxon>
        <taxon>Oscillospiraceae</taxon>
        <taxon>Oscillospiraceae incertae sedis</taxon>
        <taxon>Candidatus Avoscillospira</taxon>
    </lineage>
</organism>
<keyword evidence="1" id="KW-0812">Transmembrane</keyword>
<dbReference type="Pfam" id="PF20122">
    <property type="entry name" value="DUF6512"/>
    <property type="match status" value="1"/>
</dbReference>